<dbReference type="PANTHER" id="PTHR37418:SF1">
    <property type="entry name" value="3-KETO-5-AMINOHEXANOATE CLEAVAGE PROTEIN"/>
    <property type="match status" value="1"/>
</dbReference>
<evidence type="ECO:0000313" key="2">
    <source>
        <dbReference type="Proteomes" id="UP000029518"/>
    </source>
</evidence>
<dbReference type="Gene3D" id="3.20.20.70">
    <property type="entry name" value="Aldolase class I"/>
    <property type="match status" value="1"/>
</dbReference>
<dbReference type="GO" id="GO:0043720">
    <property type="term" value="F:3-keto-5-aminohexanoate cleavage activity"/>
    <property type="evidence" value="ECO:0007669"/>
    <property type="project" value="InterPro"/>
</dbReference>
<dbReference type="Proteomes" id="UP000029518">
    <property type="component" value="Chromosome"/>
</dbReference>
<sequence length="247" mass="26520">MNNRPFIQACLNGATARHQHPAVPYSPQELALDAKACIAAGGQAVHVHARQADGTETLEPLYCDLTVQALRSSCPLVPIGMTTSLSAGPDPDKRLFDIGRWGQLPDFVSVNFSEPGLPTLIRLLRERQIGIEAGIATLQDCRTFLEGDWRKHCFRVLVEVEEPEPDQALVLASSISALLRAEGVTLPQVHHGSGAATWTVIRQAIVQGEGIRIGLEDTTVSPDGALCGGNADLVKTALAMADMQLYP</sequence>
<dbReference type="Pfam" id="PF05853">
    <property type="entry name" value="BKACE"/>
    <property type="match status" value="2"/>
</dbReference>
<reference evidence="1" key="1">
    <citation type="submission" date="2014-08" db="EMBL/GenBank/DDBJ databases">
        <title>Comparative genomics of the Paenibacillus odorifer group.</title>
        <authorList>
            <person name="den Bakker H.C."/>
            <person name="Tsai Y.-C.Y.-C."/>
            <person name="Martin N."/>
            <person name="Korlach J."/>
            <person name="Wiedmann M."/>
        </authorList>
    </citation>
    <scope>NUCLEOTIDE SEQUENCE [LARGE SCALE GENOMIC DNA]</scope>
    <source>
        <strain evidence="1">DSM 13188</strain>
    </source>
</reference>
<protein>
    <recommendedName>
        <fullName evidence="3">3-keto-5-aminohexanoate cleavage protein</fullName>
    </recommendedName>
</protein>
<evidence type="ECO:0008006" key="3">
    <source>
        <dbReference type="Google" id="ProtNLM"/>
    </source>
</evidence>
<dbReference type="KEGG" id="pbd:PBOR_11025"/>
<name>A0A089L7G6_PAEBO</name>
<dbReference type="InterPro" id="IPR008567">
    <property type="entry name" value="BKACE"/>
</dbReference>
<keyword evidence="2" id="KW-1185">Reference proteome</keyword>
<dbReference type="OrthoDB" id="63399at2"/>
<evidence type="ECO:0000313" key="1">
    <source>
        <dbReference type="EMBL" id="AIQ57396.1"/>
    </source>
</evidence>
<dbReference type="PANTHER" id="PTHR37418">
    <property type="entry name" value="3-KETO-5-AMINOHEXANOATE CLEAVAGE ENZYME-RELATED"/>
    <property type="match status" value="1"/>
</dbReference>
<gene>
    <name evidence="1" type="ORF">PBOR_11025</name>
</gene>
<dbReference type="EMBL" id="CP009285">
    <property type="protein sequence ID" value="AIQ57396.1"/>
    <property type="molecule type" value="Genomic_DNA"/>
</dbReference>
<organism evidence="1 2">
    <name type="scientific">Paenibacillus borealis</name>
    <dbReference type="NCBI Taxonomy" id="160799"/>
    <lineage>
        <taxon>Bacteria</taxon>
        <taxon>Bacillati</taxon>
        <taxon>Bacillota</taxon>
        <taxon>Bacilli</taxon>
        <taxon>Bacillales</taxon>
        <taxon>Paenibacillaceae</taxon>
        <taxon>Paenibacillus</taxon>
    </lineage>
</organism>
<dbReference type="HOGENOM" id="CLU_098986_0_0_9"/>
<dbReference type="InterPro" id="IPR013785">
    <property type="entry name" value="Aldolase_TIM"/>
</dbReference>
<accession>A0A089L7G6</accession>
<dbReference type="AlphaFoldDB" id="A0A089L7G6"/>
<proteinExistence type="predicted"/>